<protein>
    <submittedName>
        <fullName evidence="3">Uncharacterized protein</fullName>
    </submittedName>
</protein>
<dbReference type="PaxDb" id="722438-MPNE_0034"/>
<feature type="region of interest" description="Disordered" evidence="1">
    <location>
        <begin position="164"/>
        <end position="203"/>
    </location>
</feature>
<feature type="transmembrane region" description="Helical" evidence="2">
    <location>
        <begin position="39"/>
        <end position="60"/>
    </location>
</feature>
<accession>A0A0H3DPM4</accession>
<dbReference type="KEGG" id="mpj:MPNE_0034"/>
<keyword evidence="2" id="KW-1133">Transmembrane helix</keyword>
<dbReference type="HOGENOM" id="CLU_1359142_0_0_14"/>
<dbReference type="AlphaFoldDB" id="A0A0H3DPM4"/>
<dbReference type="PATRIC" id="fig|722438.3.peg.32"/>
<evidence type="ECO:0000313" key="4">
    <source>
        <dbReference type="Proteomes" id="UP000007756"/>
    </source>
</evidence>
<feature type="compositionally biased region" description="Basic and acidic residues" evidence="1">
    <location>
        <begin position="182"/>
        <end position="191"/>
    </location>
</feature>
<evidence type="ECO:0000313" key="3">
    <source>
        <dbReference type="EMBL" id="ADK87139.1"/>
    </source>
</evidence>
<dbReference type="Pfam" id="PF17534">
    <property type="entry name" value="DUF5453"/>
    <property type="match status" value="1"/>
</dbReference>
<organism evidence="3 4">
    <name type="scientific">Mycoplasmoides pneumoniae (strain ATCC 15531 / DSM 23978 / CIP 103766 / NBRC 14401 / NCTC 10119 / FH)</name>
    <name type="common">Mycoplasma pneumoniae</name>
    <dbReference type="NCBI Taxonomy" id="722438"/>
    <lineage>
        <taxon>Bacteria</taxon>
        <taxon>Bacillati</taxon>
        <taxon>Mycoplasmatota</taxon>
        <taxon>Mycoplasmoidales</taxon>
        <taxon>Mycoplasmoidaceae</taxon>
        <taxon>Mycoplasmoides</taxon>
    </lineage>
</organism>
<dbReference type="GeneID" id="66609328"/>
<evidence type="ECO:0000256" key="1">
    <source>
        <dbReference type="SAM" id="MobiDB-lite"/>
    </source>
</evidence>
<dbReference type="InterPro" id="IPR035217">
    <property type="entry name" value="DUF5453"/>
</dbReference>
<feature type="compositionally biased region" description="Polar residues" evidence="1">
    <location>
        <begin position="194"/>
        <end position="203"/>
    </location>
</feature>
<feature type="transmembrane region" description="Helical" evidence="2">
    <location>
        <begin position="125"/>
        <end position="146"/>
    </location>
</feature>
<proteinExistence type="predicted"/>
<feature type="compositionally biased region" description="Basic and acidic residues" evidence="1">
    <location>
        <begin position="164"/>
        <end position="174"/>
    </location>
</feature>
<dbReference type="RefSeq" id="WP_010874388.1">
    <property type="nucleotide sequence ID" value="NZ_CP010546.1"/>
</dbReference>
<feature type="transmembrane region" description="Helical" evidence="2">
    <location>
        <begin position="81"/>
        <end position="105"/>
    </location>
</feature>
<keyword evidence="2" id="KW-0812">Transmembrane</keyword>
<evidence type="ECO:0000256" key="2">
    <source>
        <dbReference type="SAM" id="Phobius"/>
    </source>
</evidence>
<keyword evidence="2" id="KW-0472">Membrane</keyword>
<feature type="transmembrane region" description="Helical" evidence="2">
    <location>
        <begin position="12"/>
        <end position="33"/>
    </location>
</feature>
<reference evidence="3 4" key="1">
    <citation type="journal article" date="2010" name="Appl. Environ. Microbiol.">
        <title>Targeted chromosomal knockouts in Mycoplasma pneumoniae.</title>
        <authorList>
            <person name="Krishnakumar R."/>
            <person name="Assad-Garcia N."/>
            <person name="Benders G.A."/>
            <person name="Phan Q."/>
            <person name="Montague M.G."/>
            <person name="Glass J.I."/>
        </authorList>
    </citation>
    <scope>NUCLEOTIDE SEQUENCE [LARGE SCALE GENOMIC DNA]</scope>
    <source>
        <strain evidence="4">ATCC 15531 / DSM 22911 / NBRC 14401 / NCTC 10119 / FH</strain>
    </source>
</reference>
<dbReference type="EMBL" id="CP002077">
    <property type="protein sequence ID" value="ADK87139.1"/>
    <property type="molecule type" value="Genomic_DNA"/>
</dbReference>
<sequence>MRRNWREHYNVFVANLALVLGFMLNIVVARYTLTGATPQARFLFLTPFLGIVAASIFYFFDVKWFLADYPYKKFHFQKKWTWTYLSGVFVFFANILVNVILLALLVNQMTNQILSEKYTGLLDNAYPLLWSAVGVSIFLSLISIGLSKTAHFKIDVEMLKAKKGEPTAADKTDSRPVVVDLDQTKSKKDGDNPPQASGDMTSL</sequence>
<gene>
    <name evidence="3" type="ordered locus">MPNE_0034</name>
</gene>
<dbReference type="eggNOG" id="ENOG5030N2H">
    <property type="taxonomic scope" value="Bacteria"/>
</dbReference>
<name>A0A0H3DPM4_MYCPB</name>
<dbReference type="Proteomes" id="UP000007756">
    <property type="component" value="Chromosome"/>
</dbReference>
<dbReference type="STRING" id="722438.F539_00170"/>